<dbReference type="InterPro" id="IPR047618">
    <property type="entry name" value="QOR-like"/>
</dbReference>
<dbReference type="InterPro" id="IPR011032">
    <property type="entry name" value="GroES-like_sf"/>
</dbReference>
<gene>
    <name evidence="4" type="primary">qor</name>
    <name evidence="4" type="ORF">DSM101010T_02280</name>
</gene>
<dbReference type="PANTHER" id="PTHR48106">
    <property type="entry name" value="QUINONE OXIDOREDUCTASE PIG3-RELATED"/>
    <property type="match status" value="1"/>
</dbReference>
<evidence type="ECO:0000259" key="3">
    <source>
        <dbReference type="SMART" id="SM00829"/>
    </source>
</evidence>
<dbReference type="GO" id="GO:0005829">
    <property type="term" value="C:cytosol"/>
    <property type="evidence" value="ECO:0007669"/>
    <property type="project" value="TreeGrafter"/>
</dbReference>
<dbReference type="InterPro" id="IPR020843">
    <property type="entry name" value="ER"/>
</dbReference>
<dbReference type="PROSITE" id="PS01162">
    <property type="entry name" value="QOR_ZETA_CRYSTAL"/>
    <property type="match status" value="1"/>
</dbReference>
<dbReference type="InterPro" id="IPR013149">
    <property type="entry name" value="ADH-like_C"/>
</dbReference>
<sequence length="325" mass="34599">MTHAIRMHATGGPDMLQWEAYDPGEPSSGEVLLRHVAVGVNFIDVYHRSGLYPLPTLPAIIGMEGAGVVEAVGDGVTEFRPGDRVAYAGNPPGAYAEVRLIPARRLVPLPDAIPFDQAAGMMLRGMTARYLLFGCFPLKAGDTILIHAAAGGVGSVVCQWARHLGATVIGTVGSVAKAEVARANGCQHPILYRDEDFVAKVMQLTEGRGVDVVYDSVGKSTFMKSLSCLRPMGMLVSFGQSSGSVPPFDPGILAAKGSLFLTRPSLMHYTEAREDLLAHARDLFEVVQKGAVHISIGQRFALHEAAAAHRALEARNTTGSTILMV</sequence>
<dbReference type="InterPro" id="IPR013154">
    <property type="entry name" value="ADH-like_N"/>
</dbReference>
<dbReference type="SMART" id="SM00829">
    <property type="entry name" value="PKS_ER"/>
    <property type="match status" value="1"/>
</dbReference>
<dbReference type="Pfam" id="PF00107">
    <property type="entry name" value="ADH_zinc_N"/>
    <property type="match status" value="1"/>
</dbReference>
<dbReference type="Gene3D" id="3.90.180.10">
    <property type="entry name" value="Medium-chain alcohol dehydrogenases, catalytic domain"/>
    <property type="match status" value="1"/>
</dbReference>
<evidence type="ECO:0000256" key="2">
    <source>
        <dbReference type="ARBA" id="ARBA00023002"/>
    </source>
</evidence>
<protein>
    <submittedName>
        <fullName evidence="4">Quinone oxidoreductase</fullName>
    </submittedName>
</protein>
<reference evidence="4 5" key="1">
    <citation type="submission" date="2020-05" db="EMBL/GenBank/DDBJ databases">
        <title>Draft genome sequence of Desulfovibrio sp. strain HN2T.</title>
        <authorList>
            <person name="Ueno A."/>
            <person name="Tamazawa S."/>
            <person name="Tamamura S."/>
            <person name="Murakami T."/>
            <person name="Kiyama T."/>
            <person name="Inomata H."/>
            <person name="Amano Y."/>
            <person name="Miyakawa K."/>
            <person name="Tamaki H."/>
            <person name="Naganuma T."/>
            <person name="Kaneko K."/>
        </authorList>
    </citation>
    <scope>NUCLEOTIDE SEQUENCE [LARGE SCALE GENOMIC DNA]</scope>
    <source>
        <strain evidence="4 5">HN2</strain>
    </source>
</reference>
<dbReference type="EMBL" id="BLVO01000004">
    <property type="protein sequence ID" value="GFM31863.1"/>
    <property type="molecule type" value="Genomic_DNA"/>
</dbReference>
<dbReference type="InterPro" id="IPR036291">
    <property type="entry name" value="NAD(P)-bd_dom_sf"/>
</dbReference>
<dbReference type="GO" id="GO:0003960">
    <property type="term" value="F:quinone reductase (NADPH) activity"/>
    <property type="evidence" value="ECO:0007669"/>
    <property type="project" value="InterPro"/>
</dbReference>
<dbReference type="RefSeq" id="WP_174403557.1">
    <property type="nucleotide sequence ID" value="NZ_BLVO01000004.1"/>
</dbReference>
<feature type="domain" description="Enoyl reductase (ER)" evidence="3">
    <location>
        <begin position="11"/>
        <end position="323"/>
    </location>
</feature>
<dbReference type="CDD" id="cd05286">
    <property type="entry name" value="QOR2"/>
    <property type="match status" value="1"/>
</dbReference>
<dbReference type="GO" id="GO:0035925">
    <property type="term" value="F:mRNA 3'-UTR AU-rich region binding"/>
    <property type="evidence" value="ECO:0007669"/>
    <property type="project" value="TreeGrafter"/>
</dbReference>
<evidence type="ECO:0000313" key="5">
    <source>
        <dbReference type="Proteomes" id="UP000503840"/>
    </source>
</evidence>
<name>A0A7J0BDT4_9BACT</name>
<dbReference type="Proteomes" id="UP000503840">
    <property type="component" value="Unassembled WGS sequence"/>
</dbReference>
<dbReference type="GO" id="GO:0008270">
    <property type="term" value="F:zinc ion binding"/>
    <property type="evidence" value="ECO:0007669"/>
    <property type="project" value="InterPro"/>
</dbReference>
<dbReference type="SUPFAM" id="SSF51735">
    <property type="entry name" value="NAD(P)-binding Rossmann-fold domains"/>
    <property type="match status" value="1"/>
</dbReference>
<keyword evidence="5" id="KW-1185">Reference proteome</keyword>
<dbReference type="Gene3D" id="3.40.50.720">
    <property type="entry name" value="NAD(P)-binding Rossmann-like Domain"/>
    <property type="match status" value="1"/>
</dbReference>
<accession>A0A7J0BDT4</accession>
<keyword evidence="2" id="KW-0560">Oxidoreductase</keyword>
<dbReference type="PANTHER" id="PTHR48106:SF13">
    <property type="entry name" value="QUINONE OXIDOREDUCTASE-RELATED"/>
    <property type="match status" value="1"/>
</dbReference>
<keyword evidence="1" id="KW-0521">NADP</keyword>
<organism evidence="4 5">
    <name type="scientific">Desulfovibrio subterraneus</name>
    <dbReference type="NCBI Taxonomy" id="2718620"/>
    <lineage>
        <taxon>Bacteria</taxon>
        <taxon>Pseudomonadati</taxon>
        <taxon>Thermodesulfobacteriota</taxon>
        <taxon>Desulfovibrionia</taxon>
        <taxon>Desulfovibrionales</taxon>
        <taxon>Desulfovibrionaceae</taxon>
        <taxon>Desulfovibrio</taxon>
    </lineage>
</organism>
<dbReference type="GO" id="GO:0070402">
    <property type="term" value="F:NADPH binding"/>
    <property type="evidence" value="ECO:0007669"/>
    <property type="project" value="TreeGrafter"/>
</dbReference>
<comment type="caution">
    <text evidence="4">The sequence shown here is derived from an EMBL/GenBank/DDBJ whole genome shotgun (WGS) entry which is preliminary data.</text>
</comment>
<dbReference type="FunFam" id="3.40.50.720:FF:000053">
    <property type="entry name" value="Quinone oxidoreductase 1"/>
    <property type="match status" value="1"/>
</dbReference>
<dbReference type="SUPFAM" id="SSF50129">
    <property type="entry name" value="GroES-like"/>
    <property type="match status" value="1"/>
</dbReference>
<dbReference type="Pfam" id="PF08240">
    <property type="entry name" value="ADH_N"/>
    <property type="match status" value="1"/>
</dbReference>
<dbReference type="InterPro" id="IPR002364">
    <property type="entry name" value="Quin_OxRdtase/zeta-crystal_CS"/>
</dbReference>
<dbReference type="NCBIfam" id="NF008024">
    <property type="entry name" value="PRK10754.1"/>
    <property type="match status" value="1"/>
</dbReference>
<proteinExistence type="predicted"/>
<evidence type="ECO:0000256" key="1">
    <source>
        <dbReference type="ARBA" id="ARBA00022857"/>
    </source>
</evidence>
<evidence type="ECO:0000313" key="4">
    <source>
        <dbReference type="EMBL" id="GFM31863.1"/>
    </source>
</evidence>
<dbReference type="AlphaFoldDB" id="A0A7J0BDT4"/>